<accession>A0A9P6PDW7</accession>
<feature type="non-terminal residue" evidence="1">
    <location>
        <position position="1"/>
    </location>
</feature>
<protein>
    <submittedName>
        <fullName evidence="1">Uncharacterized protein</fullName>
    </submittedName>
</protein>
<keyword evidence="2" id="KW-1185">Reference proteome</keyword>
<dbReference type="AlphaFoldDB" id="A0A9P6PDW7"/>
<reference evidence="1" key="1">
    <citation type="journal article" date="2020" name="Fungal Divers.">
        <title>Resolving the Mortierellaceae phylogeny through synthesis of multi-gene phylogenetics and phylogenomics.</title>
        <authorList>
            <person name="Vandepol N."/>
            <person name="Liber J."/>
            <person name="Desiro A."/>
            <person name="Na H."/>
            <person name="Kennedy M."/>
            <person name="Barry K."/>
            <person name="Grigoriev I.V."/>
            <person name="Miller A.N."/>
            <person name="O'Donnell K."/>
            <person name="Stajich J.E."/>
            <person name="Bonito G."/>
        </authorList>
    </citation>
    <scope>NUCLEOTIDE SEQUENCE</scope>
    <source>
        <strain evidence="1">KOD948</strain>
    </source>
</reference>
<dbReference type="Proteomes" id="UP000726737">
    <property type="component" value="Unassembled WGS sequence"/>
</dbReference>
<sequence length="97" mass="10980">NTTSRCTAIGCRLRKLKAPGSMARSFLCGATATWKRNMRLMTRIGQRPVRCKYASSRRMVQNSTSPLFDASPDMTLTSIPIPRTRNQHNLITLMNKH</sequence>
<feature type="non-terminal residue" evidence="1">
    <location>
        <position position="97"/>
    </location>
</feature>
<organism evidence="1 2">
    <name type="scientific">Mortierella polycephala</name>
    <dbReference type="NCBI Taxonomy" id="41804"/>
    <lineage>
        <taxon>Eukaryota</taxon>
        <taxon>Fungi</taxon>
        <taxon>Fungi incertae sedis</taxon>
        <taxon>Mucoromycota</taxon>
        <taxon>Mortierellomycotina</taxon>
        <taxon>Mortierellomycetes</taxon>
        <taxon>Mortierellales</taxon>
        <taxon>Mortierellaceae</taxon>
        <taxon>Mortierella</taxon>
    </lineage>
</organism>
<evidence type="ECO:0000313" key="1">
    <source>
        <dbReference type="EMBL" id="KAG0241820.1"/>
    </source>
</evidence>
<gene>
    <name evidence="1" type="ORF">BG011_003441</name>
</gene>
<proteinExistence type="predicted"/>
<name>A0A9P6PDW7_9FUNG</name>
<dbReference type="EMBL" id="JAAAJA010002286">
    <property type="protein sequence ID" value="KAG0241820.1"/>
    <property type="molecule type" value="Genomic_DNA"/>
</dbReference>
<evidence type="ECO:0000313" key="2">
    <source>
        <dbReference type="Proteomes" id="UP000726737"/>
    </source>
</evidence>
<comment type="caution">
    <text evidence="1">The sequence shown here is derived from an EMBL/GenBank/DDBJ whole genome shotgun (WGS) entry which is preliminary data.</text>
</comment>